<name>A0A1S6U7V9_9BACT</name>
<dbReference type="Proteomes" id="UP000190868">
    <property type="component" value="Chromosome"/>
</dbReference>
<evidence type="ECO:0000313" key="1">
    <source>
        <dbReference type="EMBL" id="AQW87760.1"/>
    </source>
</evidence>
<protein>
    <recommendedName>
        <fullName evidence="3">Histidine kinase</fullName>
    </recommendedName>
</protein>
<evidence type="ECO:0008006" key="3">
    <source>
        <dbReference type="Google" id="ProtNLM"/>
    </source>
</evidence>
<proteinExistence type="predicted"/>
<dbReference type="AlphaFoldDB" id="A0A1S6U7V9"/>
<sequence>MLNYKKLGIKNFKNHKFDDALKYFSLAYEQTNDKNLLFYINLCVFAKDSFDEANMLFELFYTKEKKKEDIENLYELLYALENKHTQSEELEEEDAISYEEFMSFVRNSDFKSVFQNIMFSTKVMISNKDDFLDFIQNLIKNDFLDMSINYLESAATMFRGDERINKLLEKVKERKNNEDTH</sequence>
<gene>
    <name evidence="1" type="ORF">CPIN18021_0952</name>
</gene>
<dbReference type="EMBL" id="CP017258">
    <property type="protein sequence ID" value="AQW87760.1"/>
    <property type="molecule type" value="Genomic_DNA"/>
</dbReference>
<keyword evidence="2" id="KW-1185">Reference proteome</keyword>
<reference evidence="2" key="1">
    <citation type="submission" date="2016-09" db="EMBL/GenBank/DDBJ databases">
        <title>Comparative genomics of the Campylobacter concisus group.</title>
        <authorList>
            <person name="Miller W.G."/>
            <person name="Yee E."/>
            <person name="Chapman M.H."/>
            <person name="Huynh S."/>
            <person name="Bono J.L."/>
            <person name="On S.L.W."/>
            <person name="StLeger J."/>
            <person name="Foster G."/>
            <person name="Parker C.T."/>
        </authorList>
    </citation>
    <scope>NUCLEOTIDE SEQUENCE [LARGE SCALE GENOMIC DNA]</scope>
    <source>
        <strain evidence="2">RM18021</strain>
    </source>
</reference>
<accession>A0A1S6U7V9</accession>
<organism evidence="1 2">
    <name type="scientific">Campylobacter pinnipediorum subsp. caledonicus</name>
    <dbReference type="NCBI Taxonomy" id="1874362"/>
    <lineage>
        <taxon>Bacteria</taxon>
        <taxon>Pseudomonadati</taxon>
        <taxon>Campylobacterota</taxon>
        <taxon>Epsilonproteobacteria</taxon>
        <taxon>Campylobacterales</taxon>
        <taxon>Campylobacteraceae</taxon>
        <taxon>Campylobacter</taxon>
    </lineage>
</organism>
<dbReference type="RefSeq" id="WP_078424538.1">
    <property type="nucleotide sequence ID" value="NZ_CP017258.1"/>
</dbReference>
<evidence type="ECO:0000313" key="2">
    <source>
        <dbReference type="Proteomes" id="UP000190868"/>
    </source>
</evidence>